<dbReference type="InterPro" id="IPR001958">
    <property type="entry name" value="Tet-R_TetA/multi-R_MdtG-like"/>
</dbReference>
<feature type="transmembrane region" description="Helical" evidence="6">
    <location>
        <begin position="77"/>
        <end position="98"/>
    </location>
</feature>
<evidence type="ECO:0000256" key="4">
    <source>
        <dbReference type="ARBA" id="ARBA00022989"/>
    </source>
</evidence>
<dbReference type="STRING" id="3708.A0A078GNM7"/>
<organism evidence="7 8">
    <name type="scientific">Brassica napus</name>
    <name type="common">Rape</name>
    <dbReference type="NCBI Taxonomy" id="3708"/>
    <lineage>
        <taxon>Eukaryota</taxon>
        <taxon>Viridiplantae</taxon>
        <taxon>Streptophyta</taxon>
        <taxon>Embryophyta</taxon>
        <taxon>Tracheophyta</taxon>
        <taxon>Spermatophyta</taxon>
        <taxon>Magnoliopsida</taxon>
        <taxon>eudicotyledons</taxon>
        <taxon>Gunneridae</taxon>
        <taxon>Pentapetalae</taxon>
        <taxon>rosids</taxon>
        <taxon>malvids</taxon>
        <taxon>Brassicales</taxon>
        <taxon>Brassicaceae</taxon>
        <taxon>Brassiceae</taxon>
        <taxon>Brassica</taxon>
    </lineage>
</organism>
<name>A0A078GNM7_BRANA</name>
<dbReference type="GO" id="GO:0022857">
    <property type="term" value="F:transmembrane transporter activity"/>
    <property type="evidence" value="ECO:0007669"/>
    <property type="project" value="InterPro"/>
</dbReference>
<keyword evidence="2" id="KW-0813">Transport</keyword>
<evidence type="ECO:0000256" key="1">
    <source>
        <dbReference type="ARBA" id="ARBA00004141"/>
    </source>
</evidence>
<sequence>MEERLGGLAHMLTTVFLSSFAGFLVRPVMTDVTVAAVCSGLNDSCSLAVYLTGVHQVTVGLGTMVMMPVIGNLADRYGIKALLTLPMCLSIIPPARLFTAIENIYYSFKFVCALFLLTRLLLCKPQTAVQRLFNTNKKIVANCVSYSANLKKEILKHVYLEILKHVCLVLPTTQRFSFYKKIIKQQNRLICLHFSYYFFCKVHTIFVTALSLFVGLVYMRIFLKERLHGDDEDGYDGCGDERMLAEPILKNAPTKTHVFNNKYSSLKDMVALMKNSTLVQALVVTFFVTFSQSGMESAFLYFLKARFGFKKNDFAQLSLLVWIIGSISQLFILRILVSAIGERRVLSTGLLMDFFNAAILSVSWSPWVPYAATALVPGVMFVMPSIYGIASRQIGSAEQGKVQGCIYGVKSFAEVVAPFVYSPLTALFLSDNAPFYFPGFSLLCVALSLMIGFLVSLLIKDVPSSLMNKTIGSASNEVA</sequence>
<feature type="transmembrane region" description="Helical" evidence="6">
    <location>
        <begin position="411"/>
        <end position="429"/>
    </location>
</feature>
<feature type="transmembrane region" description="Helical" evidence="6">
    <location>
        <begin position="48"/>
        <end position="70"/>
    </location>
</feature>
<evidence type="ECO:0000313" key="8">
    <source>
        <dbReference type="Proteomes" id="UP000028999"/>
    </source>
</evidence>
<dbReference type="PANTHER" id="PTHR23504">
    <property type="entry name" value="MAJOR FACILITATOR SUPERFAMILY DOMAIN-CONTAINING PROTEIN 10"/>
    <property type="match status" value="1"/>
</dbReference>
<comment type="subcellular location">
    <subcellularLocation>
        <location evidence="1">Membrane</location>
        <topology evidence="1">Multi-pass membrane protein</topology>
    </subcellularLocation>
</comment>
<feature type="transmembrane region" description="Helical" evidence="6">
    <location>
        <begin position="370"/>
        <end position="390"/>
    </location>
</feature>
<feature type="transmembrane region" description="Helical" evidence="6">
    <location>
        <begin position="314"/>
        <end position="333"/>
    </location>
</feature>
<evidence type="ECO:0000256" key="5">
    <source>
        <dbReference type="ARBA" id="ARBA00023136"/>
    </source>
</evidence>
<keyword evidence="8" id="KW-1185">Reference proteome</keyword>
<feature type="transmembrane region" description="Helical" evidence="6">
    <location>
        <begin position="277"/>
        <end position="302"/>
    </location>
</feature>
<evidence type="ECO:0000256" key="3">
    <source>
        <dbReference type="ARBA" id="ARBA00022692"/>
    </source>
</evidence>
<dbReference type="Gramene" id="CDY26792">
    <property type="protein sequence ID" value="CDY26792"/>
    <property type="gene ID" value="GSBRNA2T00035727001"/>
</dbReference>
<evidence type="ECO:0000256" key="6">
    <source>
        <dbReference type="SAM" id="Phobius"/>
    </source>
</evidence>
<dbReference type="Gene3D" id="1.20.1250.20">
    <property type="entry name" value="MFS general substrate transporter like domains"/>
    <property type="match status" value="1"/>
</dbReference>
<dbReference type="SUPFAM" id="SSF103473">
    <property type="entry name" value="MFS general substrate transporter"/>
    <property type="match status" value="1"/>
</dbReference>
<dbReference type="AlphaFoldDB" id="A0A078GNM7"/>
<dbReference type="InterPro" id="IPR036259">
    <property type="entry name" value="MFS_trans_sf"/>
</dbReference>
<accession>A0A078GNM7</accession>
<dbReference type="EMBL" id="LK032194">
    <property type="protein sequence ID" value="CDY26792.1"/>
    <property type="molecule type" value="Genomic_DNA"/>
</dbReference>
<gene>
    <name evidence="7" type="primary">BnaC09g09190D</name>
    <name evidence="7" type="ORF">GSBRNA2T00035727001</name>
</gene>
<dbReference type="OMA" id="KIVANCV"/>
<proteinExistence type="predicted"/>
<feature type="transmembrane region" description="Helical" evidence="6">
    <location>
        <begin position="104"/>
        <end position="122"/>
    </location>
</feature>
<dbReference type="PANTHER" id="PTHR23504:SF119">
    <property type="entry name" value="MAJOR FACILITATOR SUPERFAMILY PROTEIN"/>
    <property type="match status" value="1"/>
</dbReference>
<keyword evidence="5 6" id="KW-0472">Membrane</keyword>
<dbReference type="Proteomes" id="UP000028999">
    <property type="component" value="Unassembled WGS sequence"/>
</dbReference>
<protein>
    <submittedName>
        <fullName evidence="7">BnaC09g09190D protein</fullName>
    </submittedName>
</protein>
<evidence type="ECO:0000313" key="7">
    <source>
        <dbReference type="EMBL" id="CDY26792.1"/>
    </source>
</evidence>
<feature type="transmembrane region" description="Helical" evidence="6">
    <location>
        <begin position="7"/>
        <end position="28"/>
    </location>
</feature>
<keyword evidence="4 6" id="KW-1133">Transmembrane helix</keyword>
<dbReference type="PRINTS" id="PR01035">
    <property type="entry name" value="TCRTETA"/>
</dbReference>
<dbReference type="GO" id="GO:0016020">
    <property type="term" value="C:membrane"/>
    <property type="evidence" value="ECO:0007669"/>
    <property type="project" value="UniProtKB-SubCell"/>
</dbReference>
<evidence type="ECO:0000256" key="2">
    <source>
        <dbReference type="ARBA" id="ARBA00022448"/>
    </source>
</evidence>
<keyword evidence="3 6" id="KW-0812">Transmembrane</keyword>
<reference evidence="7 8" key="1">
    <citation type="journal article" date="2014" name="Science">
        <title>Plant genetics. Early allopolyploid evolution in the post-Neolithic Brassica napus oilseed genome.</title>
        <authorList>
            <person name="Chalhoub B."/>
            <person name="Denoeud F."/>
            <person name="Liu S."/>
            <person name="Parkin I.A."/>
            <person name="Tang H."/>
            <person name="Wang X."/>
            <person name="Chiquet J."/>
            <person name="Belcram H."/>
            <person name="Tong C."/>
            <person name="Samans B."/>
            <person name="Correa M."/>
            <person name="Da Silva C."/>
            <person name="Just J."/>
            <person name="Falentin C."/>
            <person name="Koh C.S."/>
            <person name="Le Clainche I."/>
            <person name="Bernard M."/>
            <person name="Bento P."/>
            <person name="Noel B."/>
            <person name="Labadie K."/>
            <person name="Alberti A."/>
            <person name="Charles M."/>
            <person name="Arnaud D."/>
            <person name="Guo H."/>
            <person name="Daviaud C."/>
            <person name="Alamery S."/>
            <person name="Jabbari K."/>
            <person name="Zhao M."/>
            <person name="Edger P.P."/>
            <person name="Chelaifa H."/>
            <person name="Tack D."/>
            <person name="Lassalle G."/>
            <person name="Mestiri I."/>
            <person name="Schnel N."/>
            <person name="Le Paslier M.C."/>
            <person name="Fan G."/>
            <person name="Renault V."/>
            <person name="Bayer P.E."/>
            <person name="Golicz A.A."/>
            <person name="Manoli S."/>
            <person name="Lee T.H."/>
            <person name="Thi V.H."/>
            <person name="Chalabi S."/>
            <person name="Hu Q."/>
            <person name="Fan C."/>
            <person name="Tollenaere R."/>
            <person name="Lu Y."/>
            <person name="Battail C."/>
            <person name="Shen J."/>
            <person name="Sidebottom C.H."/>
            <person name="Wang X."/>
            <person name="Canaguier A."/>
            <person name="Chauveau A."/>
            <person name="Berard A."/>
            <person name="Deniot G."/>
            <person name="Guan M."/>
            <person name="Liu Z."/>
            <person name="Sun F."/>
            <person name="Lim Y.P."/>
            <person name="Lyons E."/>
            <person name="Town C.D."/>
            <person name="Bancroft I."/>
            <person name="Wang X."/>
            <person name="Meng J."/>
            <person name="Ma J."/>
            <person name="Pires J.C."/>
            <person name="King G.J."/>
            <person name="Brunel D."/>
            <person name="Delourme R."/>
            <person name="Renard M."/>
            <person name="Aury J.M."/>
            <person name="Adams K.L."/>
            <person name="Batley J."/>
            <person name="Snowdon R.J."/>
            <person name="Tost J."/>
            <person name="Edwards D."/>
            <person name="Zhou Y."/>
            <person name="Hua W."/>
            <person name="Sharpe A.G."/>
            <person name="Paterson A.H."/>
            <person name="Guan C."/>
            <person name="Wincker P."/>
        </authorList>
    </citation>
    <scope>NUCLEOTIDE SEQUENCE [LARGE SCALE GENOMIC DNA]</scope>
    <source>
        <strain evidence="8">cv. Darmor-bzh</strain>
    </source>
</reference>
<dbReference type="PaxDb" id="3708-A0A078GNM7"/>
<feature type="transmembrane region" description="Helical" evidence="6">
    <location>
        <begin position="435"/>
        <end position="459"/>
    </location>
</feature>
<feature type="transmembrane region" description="Helical" evidence="6">
    <location>
        <begin position="196"/>
        <end position="218"/>
    </location>
</feature>